<gene>
    <name evidence="2" type="ORF">Tco_0725015</name>
</gene>
<evidence type="ECO:0000313" key="2">
    <source>
        <dbReference type="EMBL" id="GJS75134.1"/>
    </source>
</evidence>
<proteinExistence type="predicted"/>
<keyword evidence="3" id="KW-1185">Reference proteome</keyword>
<dbReference type="EMBL" id="BQNB010010281">
    <property type="protein sequence ID" value="GJS75134.1"/>
    <property type="molecule type" value="Genomic_DNA"/>
</dbReference>
<evidence type="ECO:0000313" key="3">
    <source>
        <dbReference type="Proteomes" id="UP001151760"/>
    </source>
</evidence>
<feature type="compositionally biased region" description="Basic and acidic residues" evidence="1">
    <location>
        <begin position="98"/>
        <end position="110"/>
    </location>
</feature>
<accession>A0ABQ4YBP3</accession>
<sequence length="175" mass="18232">MVAGRQGGGRGGDGVGVARGGDEVRGLVVVRQRVRVGNWVGVDGGGGGGAVGVATRWGVWWWRGGRFDTRDLIRHGVGVTHGDPRFSTLGHLTTGAGDTRRNDTHTREVQWRGGGGGGSRDGDGGGRGRWWLGGRGGDGVNVARGGDEVRGSMVAWVGAQIRRIFLDGYGIDMSS</sequence>
<feature type="region of interest" description="Disordered" evidence="1">
    <location>
        <begin position="94"/>
        <end position="128"/>
    </location>
</feature>
<comment type="caution">
    <text evidence="2">The sequence shown here is derived from an EMBL/GenBank/DDBJ whole genome shotgun (WGS) entry which is preliminary data.</text>
</comment>
<protein>
    <submittedName>
        <fullName evidence="2">Uncharacterized protein</fullName>
    </submittedName>
</protein>
<name>A0ABQ4YBP3_9ASTR</name>
<reference evidence="2" key="2">
    <citation type="submission" date="2022-01" db="EMBL/GenBank/DDBJ databases">
        <authorList>
            <person name="Yamashiro T."/>
            <person name="Shiraishi A."/>
            <person name="Satake H."/>
            <person name="Nakayama K."/>
        </authorList>
    </citation>
    <scope>NUCLEOTIDE SEQUENCE</scope>
</reference>
<evidence type="ECO:0000256" key="1">
    <source>
        <dbReference type="SAM" id="MobiDB-lite"/>
    </source>
</evidence>
<dbReference type="Proteomes" id="UP001151760">
    <property type="component" value="Unassembled WGS sequence"/>
</dbReference>
<organism evidence="2 3">
    <name type="scientific">Tanacetum coccineum</name>
    <dbReference type="NCBI Taxonomy" id="301880"/>
    <lineage>
        <taxon>Eukaryota</taxon>
        <taxon>Viridiplantae</taxon>
        <taxon>Streptophyta</taxon>
        <taxon>Embryophyta</taxon>
        <taxon>Tracheophyta</taxon>
        <taxon>Spermatophyta</taxon>
        <taxon>Magnoliopsida</taxon>
        <taxon>eudicotyledons</taxon>
        <taxon>Gunneridae</taxon>
        <taxon>Pentapetalae</taxon>
        <taxon>asterids</taxon>
        <taxon>campanulids</taxon>
        <taxon>Asterales</taxon>
        <taxon>Asteraceae</taxon>
        <taxon>Asteroideae</taxon>
        <taxon>Anthemideae</taxon>
        <taxon>Anthemidinae</taxon>
        <taxon>Tanacetum</taxon>
    </lineage>
</organism>
<reference evidence="2" key="1">
    <citation type="journal article" date="2022" name="Int. J. Mol. Sci.">
        <title>Draft Genome of Tanacetum Coccineum: Genomic Comparison of Closely Related Tanacetum-Family Plants.</title>
        <authorList>
            <person name="Yamashiro T."/>
            <person name="Shiraishi A."/>
            <person name="Nakayama K."/>
            <person name="Satake H."/>
        </authorList>
    </citation>
    <scope>NUCLEOTIDE SEQUENCE</scope>
</reference>